<keyword evidence="2" id="KW-1185">Reference proteome</keyword>
<accession>A0A2G8SA11</accession>
<comment type="caution">
    <text evidence="1">The sequence shown here is derived from an EMBL/GenBank/DDBJ whole genome shotgun (WGS) entry which is preliminary data.</text>
</comment>
<dbReference type="EMBL" id="AYKW01000014">
    <property type="protein sequence ID" value="PIL30603.1"/>
    <property type="molecule type" value="Genomic_DNA"/>
</dbReference>
<dbReference type="Proteomes" id="UP000230002">
    <property type="component" value="Unassembled WGS sequence"/>
</dbReference>
<dbReference type="STRING" id="1077348.A0A2G8SA11"/>
<proteinExistence type="predicted"/>
<protein>
    <submittedName>
        <fullName evidence="1">Uncharacterized protein</fullName>
    </submittedName>
</protein>
<name>A0A2G8SA11_9APHY</name>
<evidence type="ECO:0000313" key="2">
    <source>
        <dbReference type="Proteomes" id="UP000230002"/>
    </source>
</evidence>
<sequence>MVVTGRHATANEGNPAAAFQTDNCSIIQKEDYPGLQNMWSTIETHCDSVAKQLQTQSAFDQPNFGGLLPAMYLVHETGVCVFQTHAVLRLPIRHVKDDPQDEHTRAAFRALQEMMLGMMSCGSVYRCASNAGQWEPDFGIFVHDGRAWKWHCPADTRMWDNFDKNLGKMTARTTDVPPRALLSMFDTTDSTLRLIPFTVKGSQLPYIELKWLPASSS</sequence>
<organism evidence="1 2">
    <name type="scientific">Ganoderma sinense ZZ0214-1</name>
    <dbReference type="NCBI Taxonomy" id="1077348"/>
    <lineage>
        <taxon>Eukaryota</taxon>
        <taxon>Fungi</taxon>
        <taxon>Dikarya</taxon>
        <taxon>Basidiomycota</taxon>
        <taxon>Agaricomycotina</taxon>
        <taxon>Agaricomycetes</taxon>
        <taxon>Polyporales</taxon>
        <taxon>Polyporaceae</taxon>
        <taxon>Ganoderma</taxon>
    </lineage>
</organism>
<dbReference type="OrthoDB" id="2733483at2759"/>
<evidence type="ECO:0000313" key="1">
    <source>
        <dbReference type="EMBL" id="PIL30603.1"/>
    </source>
</evidence>
<reference evidence="1 2" key="1">
    <citation type="journal article" date="2015" name="Sci. Rep.">
        <title>Chromosome-level genome map provides insights into diverse defense mechanisms in the medicinal fungus Ganoderma sinense.</title>
        <authorList>
            <person name="Zhu Y."/>
            <person name="Xu J."/>
            <person name="Sun C."/>
            <person name="Zhou S."/>
            <person name="Xu H."/>
            <person name="Nelson D.R."/>
            <person name="Qian J."/>
            <person name="Song J."/>
            <person name="Luo H."/>
            <person name="Xiang L."/>
            <person name="Li Y."/>
            <person name="Xu Z."/>
            <person name="Ji A."/>
            <person name="Wang L."/>
            <person name="Lu S."/>
            <person name="Hayward A."/>
            <person name="Sun W."/>
            <person name="Li X."/>
            <person name="Schwartz D.C."/>
            <person name="Wang Y."/>
            <person name="Chen S."/>
        </authorList>
    </citation>
    <scope>NUCLEOTIDE SEQUENCE [LARGE SCALE GENOMIC DNA]</scope>
    <source>
        <strain evidence="1 2">ZZ0214-1</strain>
    </source>
</reference>
<gene>
    <name evidence="1" type="ORF">GSI_07304</name>
</gene>
<dbReference type="AlphaFoldDB" id="A0A2G8SA11"/>